<proteinExistence type="predicted"/>
<dbReference type="InterPro" id="IPR020471">
    <property type="entry name" value="AKR"/>
</dbReference>
<gene>
    <name evidence="2" type="ORF">PAPYR_6369</name>
</gene>
<dbReference type="InterPro" id="IPR036812">
    <property type="entry name" value="NAD(P)_OxRdtase_dom_sf"/>
</dbReference>
<dbReference type="PANTHER" id="PTHR11732">
    <property type="entry name" value="ALDO/KETO REDUCTASE"/>
    <property type="match status" value="1"/>
</dbReference>
<sequence length="87" mass="9880">MHDAASRIQPEHVREGLEYSLHQLKLSYVDLYLVHSPIAWKYQPPPSQGTPGDDDPVSFQQTWHAMEELVDRGLTKAIGGLFHSAHF</sequence>
<evidence type="ECO:0000313" key="2">
    <source>
        <dbReference type="EMBL" id="KAJ4457976.1"/>
    </source>
</evidence>
<keyword evidence="3" id="KW-1185">Reference proteome</keyword>
<comment type="caution">
    <text evidence="2">The sequence shown here is derived from an EMBL/GenBank/DDBJ whole genome shotgun (WGS) entry which is preliminary data.</text>
</comment>
<dbReference type="EMBL" id="JAPMOS010000036">
    <property type="protein sequence ID" value="KAJ4457976.1"/>
    <property type="molecule type" value="Genomic_DNA"/>
</dbReference>
<accession>A0ABQ8UFF4</accession>
<dbReference type="InterPro" id="IPR023210">
    <property type="entry name" value="NADP_OxRdtase_dom"/>
</dbReference>
<evidence type="ECO:0000313" key="3">
    <source>
        <dbReference type="Proteomes" id="UP001141327"/>
    </source>
</evidence>
<reference evidence="2" key="1">
    <citation type="journal article" date="2022" name="bioRxiv">
        <title>Genomics of Preaxostyla Flagellates Illuminates Evolutionary Transitions and the Path Towards Mitochondrial Loss.</title>
        <authorList>
            <person name="Novak L.V.F."/>
            <person name="Treitli S.C."/>
            <person name="Pyrih J."/>
            <person name="Halakuc P."/>
            <person name="Pipaliya S.V."/>
            <person name="Vacek V."/>
            <person name="Brzon O."/>
            <person name="Soukal P."/>
            <person name="Eme L."/>
            <person name="Dacks J.B."/>
            <person name="Karnkowska A."/>
            <person name="Elias M."/>
            <person name="Hampl V."/>
        </authorList>
    </citation>
    <scope>NUCLEOTIDE SEQUENCE</scope>
    <source>
        <strain evidence="2">RCP-MX</strain>
    </source>
</reference>
<dbReference type="Proteomes" id="UP001141327">
    <property type="component" value="Unassembled WGS sequence"/>
</dbReference>
<name>A0ABQ8UFF4_9EUKA</name>
<protein>
    <recommendedName>
        <fullName evidence="1">NADP-dependent oxidoreductase domain-containing protein</fullName>
    </recommendedName>
</protein>
<dbReference type="Gene3D" id="3.20.20.100">
    <property type="entry name" value="NADP-dependent oxidoreductase domain"/>
    <property type="match status" value="1"/>
</dbReference>
<evidence type="ECO:0000259" key="1">
    <source>
        <dbReference type="Pfam" id="PF00248"/>
    </source>
</evidence>
<feature type="domain" description="NADP-dependent oxidoreductase" evidence="1">
    <location>
        <begin position="3"/>
        <end position="79"/>
    </location>
</feature>
<dbReference type="PRINTS" id="PR00069">
    <property type="entry name" value="ALDKETRDTASE"/>
</dbReference>
<dbReference type="Pfam" id="PF00248">
    <property type="entry name" value="Aldo_ket_red"/>
    <property type="match status" value="1"/>
</dbReference>
<organism evidence="2 3">
    <name type="scientific">Paratrimastix pyriformis</name>
    <dbReference type="NCBI Taxonomy" id="342808"/>
    <lineage>
        <taxon>Eukaryota</taxon>
        <taxon>Metamonada</taxon>
        <taxon>Preaxostyla</taxon>
        <taxon>Paratrimastigidae</taxon>
        <taxon>Paratrimastix</taxon>
    </lineage>
</organism>
<dbReference type="SUPFAM" id="SSF51430">
    <property type="entry name" value="NAD(P)-linked oxidoreductase"/>
    <property type="match status" value="1"/>
</dbReference>